<reference evidence="1 2" key="1">
    <citation type="submission" date="2019-07" db="EMBL/GenBank/DDBJ databases">
        <title>Whole genome shotgun sequence of Nocardia ninae NBRC 108245.</title>
        <authorList>
            <person name="Hosoyama A."/>
            <person name="Uohara A."/>
            <person name="Ohji S."/>
            <person name="Ichikawa N."/>
        </authorList>
    </citation>
    <scope>NUCLEOTIDE SEQUENCE [LARGE SCALE GENOMIC DNA]</scope>
    <source>
        <strain evidence="1 2">NBRC 108245</strain>
    </source>
</reference>
<proteinExistence type="predicted"/>
<name>A0A511MEI5_9NOCA</name>
<accession>A0A511MEI5</accession>
<keyword evidence="2" id="KW-1185">Reference proteome</keyword>
<dbReference type="AlphaFoldDB" id="A0A511MEI5"/>
<organism evidence="1 2">
    <name type="scientific">Nocardia ninae NBRC 108245</name>
    <dbReference type="NCBI Taxonomy" id="1210091"/>
    <lineage>
        <taxon>Bacteria</taxon>
        <taxon>Bacillati</taxon>
        <taxon>Actinomycetota</taxon>
        <taxon>Actinomycetes</taxon>
        <taxon>Mycobacteriales</taxon>
        <taxon>Nocardiaceae</taxon>
        <taxon>Nocardia</taxon>
    </lineage>
</organism>
<dbReference type="OrthoDB" id="4218514at2"/>
<comment type="caution">
    <text evidence="1">The sequence shown here is derived from an EMBL/GenBank/DDBJ whole genome shotgun (WGS) entry which is preliminary data.</text>
</comment>
<sequence length="210" mass="22530">MSLPEFFIHPVVKLLGQTQSPYDVPADPAIFDGDWLTPTRSRVLDLLRDIDPETQAQNSVTGLGLTYLFIAADLERDYSVYLRLAGDGTVAPRSPEEKAVVLTLAGVMELEAYRHEGDVSADTPWYVRQFSAGQIYAGHPGTIHSVAQSPDAVQLVVSRGAVPAIGRQLGSDDVAAQVARARELLQNAVARDAALLDVTAATALAEPPAR</sequence>
<evidence type="ECO:0000313" key="2">
    <source>
        <dbReference type="Proteomes" id="UP000321424"/>
    </source>
</evidence>
<dbReference type="EMBL" id="BJXA01000016">
    <property type="protein sequence ID" value="GEM38518.1"/>
    <property type="molecule type" value="Genomic_DNA"/>
</dbReference>
<evidence type="ECO:0000313" key="1">
    <source>
        <dbReference type="EMBL" id="GEM38518.1"/>
    </source>
</evidence>
<protein>
    <submittedName>
        <fullName evidence="1">Uncharacterized protein</fullName>
    </submittedName>
</protein>
<dbReference type="RefSeq" id="WP_147130851.1">
    <property type="nucleotide sequence ID" value="NZ_BJXA01000016.1"/>
</dbReference>
<gene>
    <name evidence="1" type="ORF">NN4_30370</name>
</gene>
<dbReference type="Proteomes" id="UP000321424">
    <property type="component" value="Unassembled WGS sequence"/>
</dbReference>